<comment type="caution">
    <text evidence="2">The sequence shown here is derived from an EMBL/GenBank/DDBJ whole genome shotgun (WGS) entry which is preliminary data.</text>
</comment>
<dbReference type="EMBL" id="JAFBDT010000017">
    <property type="protein sequence ID" value="MBM7562367.1"/>
    <property type="molecule type" value="Genomic_DNA"/>
</dbReference>
<dbReference type="CDD" id="cd09911">
    <property type="entry name" value="Lin0431_like"/>
    <property type="match status" value="1"/>
</dbReference>
<protein>
    <recommendedName>
        <fullName evidence="4">NusG domain II-containing protein</fullName>
    </recommendedName>
</protein>
<gene>
    <name evidence="2" type="ORF">JOC49_001917</name>
</gene>
<name>A0ABS2MSW3_9FIRM</name>
<evidence type="ECO:0000256" key="1">
    <source>
        <dbReference type="SAM" id="Phobius"/>
    </source>
</evidence>
<reference evidence="2 3" key="1">
    <citation type="submission" date="2021-01" db="EMBL/GenBank/DDBJ databases">
        <title>Genomic Encyclopedia of Type Strains, Phase IV (KMG-IV): sequencing the most valuable type-strain genomes for metagenomic binning, comparative biology and taxonomic classification.</title>
        <authorList>
            <person name="Goeker M."/>
        </authorList>
    </citation>
    <scope>NUCLEOTIDE SEQUENCE [LARGE SCALE GENOMIC DNA]</scope>
    <source>
        <strain evidence="2 3">DSM 24436</strain>
    </source>
</reference>
<organism evidence="2 3">
    <name type="scientific">Fusibacter tunisiensis</name>
    <dbReference type="NCBI Taxonomy" id="1008308"/>
    <lineage>
        <taxon>Bacteria</taxon>
        <taxon>Bacillati</taxon>
        <taxon>Bacillota</taxon>
        <taxon>Clostridia</taxon>
        <taxon>Eubacteriales</taxon>
        <taxon>Eubacteriales Family XII. Incertae Sedis</taxon>
        <taxon>Fusibacter</taxon>
    </lineage>
</organism>
<evidence type="ECO:0008006" key="4">
    <source>
        <dbReference type="Google" id="ProtNLM"/>
    </source>
</evidence>
<keyword evidence="3" id="KW-1185">Reference proteome</keyword>
<sequence length="126" mass="14024">MKKNDFIMVIAVLAIAIVGFVAIRGYQNQEATQTYVVVKHDGKVIEKILFNAETESQFEYAHGDEYNTIVIKDGLVTVEEASCRDQICVKTKSISKNGEIIVCLPHKLTVEIYAESSEIELDGIAE</sequence>
<evidence type="ECO:0000313" key="2">
    <source>
        <dbReference type="EMBL" id="MBM7562367.1"/>
    </source>
</evidence>
<keyword evidence="1" id="KW-1133">Transmembrane helix</keyword>
<keyword evidence="1" id="KW-0472">Membrane</keyword>
<accession>A0ABS2MSW3</accession>
<keyword evidence="1" id="KW-0812">Transmembrane</keyword>
<dbReference type="Pfam" id="PF07009">
    <property type="entry name" value="NusG_II"/>
    <property type="match status" value="1"/>
</dbReference>
<dbReference type="RefSeq" id="WP_204664723.1">
    <property type="nucleotide sequence ID" value="NZ_JAFBDT010000017.1"/>
</dbReference>
<dbReference type="InterPro" id="IPR038690">
    <property type="entry name" value="NusG_2_sf"/>
</dbReference>
<evidence type="ECO:0000313" key="3">
    <source>
        <dbReference type="Proteomes" id="UP000767854"/>
    </source>
</evidence>
<proteinExistence type="predicted"/>
<dbReference type="Proteomes" id="UP000767854">
    <property type="component" value="Unassembled WGS sequence"/>
</dbReference>
<feature type="transmembrane region" description="Helical" evidence="1">
    <location>
        <begin position="6"/>
        <end position="23"/>
    </location>
</feature>
<dbReference type="Gene3D" id="2.60.320.10">
    <property type="entry name" value="N-utilization substance G protein NusG, insert domain"/>
    <property type="match status" value="1"/>
</dbReference>